<evidence type="ECO:0000313" key="2">
    <source>
        <dbReference type="Proteomes" id="UP000006727"/>
    </source>
</evidence>
<reference evidence="1 2" key="2">
    <citation type="journal article" date="2018" name="Plant J.">
        <title>The Physcomitrella patens chromosome-scale assembly reveals moss genome structure and evolution.</title>
        <authorList>
            <person name="Lang D."/>
            <person name="Ullrich K.K."/>
            <person name="Murat F."/>
            <person name="Fuchs J."/>
            <person name="Jenkins J."/>
            <person name="Haas F.B."/>
            <person name="Piednoel M."/>
            <person name="Gundlach H."/>
            <person name="Van Bel M."/>
            <person name="Meyberg R."/>
            <person name="Vives C."/>
            <person name="Morata J."/>
            <person name="Symeonidi A."/>
            <person name="Hiss M."/>
            <person name="Muchero W."/>
            <person name="Kamisugi Y."/>
            <person name="Saleh O."/>
            <person name="Blanc G."/>
            <person name="Decker E.L."/>
            <person name="van Gessel N."/>
            <person name="Grimwood J."/>
            <person name="Hayes R.D."/>
            <person name="Graham S.W."/>
            <person name="Gunter L.E."/>
            <person name="McDaniel S.F."/>
            <person name="Hoernstein S.N.W."/>
            <person name="Larsson A."/>
            <person name="Li F.W."/>
            <person name="Perroud P.F."/>
            <person name="Phillips J."/>
            <person name="Ranjan P."/>
            <person name="Rokshar D.S."/>
            <person name="Rothfels C.J."/>
            <person name="Schneider L."/>
            <person name="Shu S."/>
            <person name="Stevenson D.W."/>
            <person name="Thummler F."/>
            <person name="Tillich M."/>
            <person name="Villarreal Aguilar J.C."/>
            <person name="Widiez T."/>
            <person name="Wong G.K."/>
            <person name="Wymore A."/>
            <person name="Zhang Y."/>
            <person name="Zimmer A.D."/>
            <person name="Quatrano R.S."/>
            <person name="Mayer K.F.X."/>
            <person name="Goodstein D."/>
            <person name="Casacuberta J.M."/>
            <person name="Vandepoele K."/>
            <person name="Reski R."/>
            <person name="Cuming A.C."/>
            <person name="Tuskan G.A."/>
            <person name="Maumus F."/>
            <person name="Salse J."/>
            <person name="Schmutz J."/>
            <person name="Rensing S.A."/>
        </authorList>
    </citation>
    <scope>NUCLEOTIDE SEQUENCE [LARGE SCALE GENOMIC DNA]</scope>
    <source>
        <strain evidence="1 2">cv. Gransden 2004</strain>
    </source>
</reference>
<organism evidence="1 2">
    <name type="scientific">Physcomitrium patens</name>
    <name type="common">Spreading-leaved earth moss</name>
    <name type="synonym">Physcomitrella patens</name>
    <dbReference type="NCBI Taxonomy" id="3218"/>
    <lineage>
        <taxon>Eukaryota</taxon>
        <taxon>Viridiplantae</taxon>
        <taxon>Streptophyta</taxon>
        <taxon>Embryophyta</taxon>
        <taxon>Bryophyta</taxon>
        <taxon>Bryophytina</taxon>
        <taxon>Bryopsida</taxon>
        <taxon>Funariidae</taxon>
        <taxon>Funariales</taxon>
        <taxon>Funariaceae</taxon>
        <taxon>Physcomitrium</taxon>
    </lineage>
</organism>
<name>A0A7I4E6A1_PHYPA</name>
<dbReference type="Gramene" id="Pp3c7_19630V3.1">
    <property type="protein sequence ID" value="Pp3c7_19630V3.1"/>
    <property type="gene ID" value="Pp3c7_19630"/>
</dbReference>
<dbReference type="EMBL" id="ABEU02000007">
    <property type="status" value="NOT_ANNOTATED_CDS"/>
    <property type="molecule type" value="Genomic_DNA"/>
</dbReference>
<reference evidence="1" key="3">
    <citation type="submission" date="2020-12" db="UniProtKB">
        <authorList>
            <consortium name="EnsemblPlants"/>
        </authorList>
    </citation>
    <scope>IDENTIFICATION</scope>
</reference>
<protein>
    <submittedName>
        <fullName evidence="1">Uncharacterized protein</fullName>
    </submittedName>
</protein>
<accession>A0A7I4E6A1</accession>
<dbReference type="InParanoid" id="A0A7I4E6A1"/>
<sequence length="190" mass="20391">MLVSDKDVLAAVLQLGSSKTSDSGRPASFTNTSSTLFGTTPVQFAHCAIAAFELAFSMHAMGFSDEKRKLKMISFPESQAVYAVQGLCSPPKTRLFGIIEVLAKFNVKFLVEMQCQFFVVFKISTKALRNTPIDPPTKISKIFHHANGGGGGGTQLPQQTRSARFLVSVFGHVTPSDGSELDGQTAATVD</sequence>
<reference evidence="1 2" key="1">
    <citation type="journal article" date="2008" name="Science">
        <title>The Physcomitrella genome reveals evolutionary insights into the conquest of land by plants.</title>
        <authorList>
            <person name="Rensing S."/>
            <person name="Lang D."/>
            <person name="Zimmer A."/>
            <person name="Terry A."/>
            <person name="Salamov A."/>
            <person name="Shapiro H."/>
            <person name="Nishiyama T."/>
            <person name="Perroud P.-F."/>
            <person name="Lindquist E."/>
            <person name="Kamisugi Y."/>
            <person name="Tanahashi T."/>
            <person name="Sakakibara K."/>
            <person name="Fujita T."/>
            <person name="Oishi K."/>
            <person name="Shin-I T."/>
            <person name="Kuroki Y."/>
            <person name="Toyoda A."/>
            <person name="Suzuki Y."/>
            <person name="Hashimoto A."/>
            <person name="Yamaguchi K."/>
            <person name="Sugano A."/>
            <person name="Kohara Y."/>
            <person name="Fujiyama A."/>
            <person name="Anterola A."/>
            <person name="Aoki S."/>
            <person name="Ashton N."/>
            <person name="Barbazuk W.B."/>
            <person name="Barker E."/>
            <person name="Bennetzen J."/>
            <person name="Bezanilla M."/>
            <person name="Blankenship R."/>
            <person name="Cho S.H."/>
            <person name="Dutcher S."/>
            <person name="Estelle M."/>
            <person name="Fawcett J.A."/>
            <person name="Gundlach H."/>
            <person name="Hanada K."/>
            <person name="Heyl A."/>
            <person name="Hicks K.A."/>
            <person name="Hugh J."/>
            <person name="Lohr M."/>
            <person name="Mayer K."/>
            <person name="Melkozernov A."/>
            <person name="Murata T."/>
            <person name="Nelson D."/>
            <person name="Pils B."/>
            <person name="Prigge M."/>
            <person name="Reiss B."/>
            <person name="Renner T."/>
            <person name="Rombauts S."/>
            <person name="Rushton P."/>
            <person name="Sanderfoot A."/>
            <person name="Schween G."/>
            <person name="Shiu S.-H."/>
            <person name="Stueber K."/>
            <person name="Theodoulou F.L."/>
            <person name="Tu H."/>
            <person name="Van de Peer Y."/>
            <person name="Verrier P.J."/>
            <person name="Waters E."/>
            <person name="Wood A."/>
            <person name="Yang L."/>
            <person name="Cove D."/>
            <person name="Cuming A."/>
            <person name="Hasebe M."/>
            <person name="Lucas S."/>
            <person name="Mishler D.B."/>
            <person name="Reski R."/>
            <person name="Grigoriev I."/>
            <person name="Quatrano R.S."/>
            <person name="Boore J.L."/>
        </authorList>
    </citation>
    <scope>NUCLEOTIDE SEQUENCE [LARGE SCALE GENOMIC DNA]</scope>
    <source>
        <strain evidence="1 2">cv. Gransden 2004</strain>
    </source>
</reference>
<keyword evidence="2" id="KW-1185">Reference proteome</keyword>
<dbReference type="Proteomes" id="UP000006727">
    <property type="component" value="Chromosome 7"/>
</dbReference>
<dbReference type="EnsemblPlants" id="Pp3c7_19630V3.1">
    <property type="protein sequence ID" value="Pp3c7_19630V3.1"/>
    <property type="gene ID" value="Pp3c7_19630"/>
</dbReference>
<proteinExistence type="predicted"/>
<evidence type="ECO:0000313" key="1">
    <source>
        <dbReference type="EnsemblPlants" id="Pp3c7_19630V3.1"/>
    </source>
</evidence>
<dbReference type="AlphaFoldDB" id="A0A7I4E6A1"/>